<dbReference type="Pfam" id="PF24809">
    <property type="entry name" value="DUF7708"/>
    <property type="match status" value="1"/>
</dbReference>
<keyword evidence="2" id="KW-0862">Zinc</keyword>
<evidence type="ECO:0000256" key="3">
    <source>
        <dbReference type="SAM" id="MobiDB-lite"/>
    </source>
</evidence>
<dbReference type="PANTHER" id="PTHR10039:SF14">
    <property type="entry name" value="NACHT DOMAIN-CONTAINING PROTEIN"/>
    <property type="match status" value="1"/>
</dbReference>
<dbReference type="PANTHER" id="PTHR10039">
    <property type="entry name" value="AMELOGENIN"/>
    <property type="match status" value="1"/>
</dbReference>
<dbReference type="SUPFAM" id="SSF52540">
    <property type="entry name" value="P-loop containing nucleoside triphosphate hydrolases"/>
    <property type="match status" value="1"/>
</dbReference>
<protein>
    <recommendedName>
        <fullName evidence="4">C2H2-type domain-containing protein</fullName>
    </recommendedName>
</protein>
<organism evidence="5 6">
    <name type="scientific">Podospora appendiculata</name>
    <dbReference type="NCBI Taxonomy" id="314037"/>
    <lineage>
        <taxon>Eukaryota</taxon>
        <taxon>Fungi</taxon>
        <taxon>Dikarya</taxon>
        <taxon>Ascomycota</taxon>
        <taxon>Pezizomycotina</taxon>
        <taxon>Sordariomycetes</taxon>
        <taxon>Sordariomycetidae</taxon>
        <taxon>Sordariales</taxon>
        <taxon>Podosporaceae</taxon>
        <taxon>Podospora</taxon>
    </lineage>
</organism>
<name>A0AAE0X837_9PEZI</name>
<dbReference type="EMBL" id="JAULSO010000002">
    <property type="protein sequence ID" value="KAK3687800.1"/>
    <property type="molecule type" value="Genomic_DNA"/>
</dbReference>
<feature type="domain" description="C2H2-type" evidence="4">
    <location>
        <begin position="1452"/>
        <end position="1487"/>
    </location>
</feature>
<dbReference type="GO" id="GO:0008270">
    <property type="term" value="F:zinc ion binding"/>
    <property type="evidence" value="ECO:0007669"/>
    <property type="project" value="UniProtKB-KW"/>
</dbReference>
<reference evidence="5" key="2">
    <citation type="submission" date="2023-06" db="EMBL/GenBank/DDBJ databases">
        <authorList>
            <consortium name="Lawrence Berkeley National Laboratory"/>
            <person name="Haridas S."/>
            <person name="Hensen N."/>
            <person name="Bonometti L."/>
            <person name="Westerberg I."/>
            <person name="Brannstrom I.O."/>
            <person name="Guillou S."/>
            <person name="Cros-Aarteil S."/>
            <person name="Calhoun S."/>
            <person name="Kuo A."/>
            <person name="Mondo S."/>
            <person name="Pangilinan J."/>
            <person name="Riley R."/>
            <person name="Labutti K."/>
            <person name="Andreopoulos B."/>
            <person name="Lipzen A."/>
            <person name="Chen C."/>
            <person name="Yanf M."/>
            <person name="Daum C."/>
            <person name="Ng V."/>
            <person name="Clum A."/>
            <person name="Steindorff A."/>
            <person name="Ohm R."/>
            <person name="Martin F."/>
            <person name="Silar P."/>
            <person name="Natvig D."/>
            <person name="Lalanne C."/>
            <person name="Gautier V."/>
            <person name="Ament-Velasquez S.L."/>
            <person name="Kruys A."/>
            <person name="Hutchinson M.I."/>
            <person name="Powell A.J."/>
            <person name="Barry K."/>
            <person name="Miller A.N."/>
            <person name="Grigoriev I.V."/>
            <person name="Debuchy R."/>
            <person name="Gladieux P."/>
            <person name="Thoren M.H."/>
            <person name="Johannesson H."/>
        </authorList>
    </citation>
    <scope>NUCLEOTIDE SEQUENCE</scope>
    <source>
        <strain evidence="5">CBS 314.62</strain>
    </source>
</reference>
<feature type="compositionally biased region" description="Basic and acidic residues" evidence="3">
    <location>
        <begin position="1032"/>
        <end position="1042"/>
    </location>
</feature>
<keyword evidence="6" id="KW-1185">Reference proteome</keyword>
<accession>A0AAE0X837</accession>
<dbReference type="Pfam" id="PF24883">
    <property type="entry name" value="NPHP3_N"/>
    <property type="match status" value="1"/>
</dbReference>
<evidence type="ECO:0000259" key="4">
    <source>
        <dbReference type="PROSITE" id="PS50157"/>
    </source>
</evidence>
<evidence type="ECO:0000256" key="1">
    <source>
        <dbReference type="ARBA" id="ARBA00022737"/>
    </source>
</evidence>
<feature type="region of interest" description="Disordered" evidence="3">
    <location>
        <begin position="1025"/>
        <end position="1046"/>
    </location>
</feature>
<feature type="region of interest" description="Disordered" evidence="3">
    <location>
        <begin position="1235"/>
        <end position="1257"/>
    </location>
</feature>
<dbReference type="InterPro" id="IPR056884">
    <property type="entry name" value="NPHP3-like_N"/>
</dbReference>
<gene>
    <name evidence="5" type="ORF">B0T22DRAFT_489623</name>
</gene>
<keyword evidence="2" id="KW-0479">Metal-binding</keyword>
<feature type="region of interest" description="Disordered" evidence="3">
    <location>
        <begin position="960"/>
        <end position="1005"/>
    </location>
</feature>
<evidence type="ECO:0000313" key="5">
    <source>
        <dbReference type="EMBL" id="KAK3687800.1"/>
    </source>
</evidence>
<dbReference type="SMART" id="SM00355">
    <property type="entry name" value="ZnF_C2H2"/>
    <property type="match status" value="3"/>
</dbReference>
<dbReference type="Proteomes" id="UP001270362">
    <property type="component" value="Unassembled WGS sequence"/>
</dbReference>
<proteinExistence type="predicted"/>
<dbReference type="InterPro" id="IPR056125">
    <property type="entry name" value="DUF7708"/>
</dbReference>
<feature type="region of interest" description="Disordered" evidence="3">
    <location>
        <begin position="1401"/>
        <end position="1446"/>
    </location>
</feature>
<dbReference type="PROSITE" id="PS50157">
    <property type="entry name" value="ZINC_FINGER_C2H2_2"/>
    <property type="match status" value="1"/>
</dbReference>
<evidence type="ECO:0000313" key="6">
    <source>
        <dbReference type="Proteomes" id="UP001270362"/>
    </source>
</evidence>
<dbReference type="Gene3D" id="3.40.50.300">
    <property type="entry name" value="P-loop containing nucleotide triphosphate hydrolases"/>
    <property type="match status" value="1"/>
</dbReference>
<keyword evidence="1" id="KW-0677">Repeat</keyword>
<feature type="compositionally biased region" description="Polar residues" evidence="3">
    <location>
        <begin position="975"/>
        <end position="985"/>
    </location>
</feature>
<dbReference type="InterPro" id="IPR013087">
    <property type="entry name" value="Znf_C2H2_type"/>
</dbReference>
<evidence type="ECO:0000256" key="2">
    <source>
        <dbReference type="PROSITE-ProRule" id="PRU00042"/>
    </source>
</evidence>
<dbReference type="InterPro" id="IPR027417">
    <property type="entry name" value="P-loop_NTPase"/>
</dbReference>
<feature type="region of interest" description="Disordered" evidence="3">
    <location>
        <begin position="1467"/>
        <end position="1496"/>
    </location>
</feature>
<sequence>MSSSLKPPQVSPSARRVVRDAFVELERVLSPADRNSFKSTTLADVRKAAIDIENQLAARQSLRNMRRLMPLFAGLEHYHGAIEILCNGTPFLPWAWAPVKLILQLSSEHVEAFDNIVEAYSRIGETLVRFEVLRQVFEGNDSFQQTLAIFLSDTVKFHKEAYKFVRRSSWKLFFRTSWGRFQRHYNHILDDLKRHEELVDKEANAHNIATVHSMRDEITSWRTESLNKIARDDVEHSNFQYQSILAWLKMSNSVAEQSLIADAIADEIMRFPGTCSWVLKNKKILTWLHDQADGSYLWVKGKPGSGKSVIATQLANFLRQNKAFTMIRHLCSYSYCDSLKYDRVIASLICQLLHDNQDAVAYIYGEYILGKKTASNTVLEQVLISLLSTMSIDPSRPVYIRIILDGLDECDEDTQQRLLTTVNRIISANSSLVIAKVLVSCRDTARLSRSLSKKSTMSLYDETQSLESAITSYTNQKLLSMKHKCDELGLADSDVSDIEAKIVQKADGMFLWARLVLEYLKNSIFFSREEMLEAVDALPRKLSDFYKRVLNQVTNGFEEPSIKKLKLILGWVAFAKRPLRAYELRSALAFSSGKKSVQDAPPESALHECKPLIQRSQDSTYSFIHISVADYLKGSESGFFLELETAKRQQTLACITCLVSISSIFEPGFTPEDRAQRIARGLYGFLPYVMDSWISNLAGLKGESQEREAARATEAIVGLTYELLYTTSSVEESTSTASTSFNSQWLVSPGHILIFRQHPKLRIYISKEMTAREQRDKEILGNNGGAPSQSKIQGISETYESLVQEFLVADYVPGVSKELLQAFKESFGQSAYTCRFSRCQRRSLGFDSAKKRADHERIHSQLLRCTHPGCAYPLPFRDTNGLKAHLQRYHAIERSAPRKAGLNRVRSARASSSAQMNSLSDEAMQLMLLETQNRKRLKLARQEEKEILERQRIRELIKRQSGLGEASDQQHSEQPRQSVLDTSLSLPEEEQRNATPETPILHEQGTTQRFTQAIRVHADELVAQTQNTDENQNGRELDRLDPSWHTGGVPESALTHTRDALQDYQMQLLLLEKHNWKRLWRAMETQRTDPAFIVLEKDMNRYSHLAEQGTEHDAHMFSQFKLENERRTSTASWSQLQLKQMQNSDFIFDVDMDISVNDAKSGELYKKLVVAENNRRISVRSLRDLRALQAKLKNDVSITFTDEMLNVFGKQPCFQEEKDLLESILAENQNRIARKSRSTNVEEHMNGGQVAQPTTVRPGQGFQDFQTQLMLLEQRNLLALRKLSAARKEQQEDMGRVFTGQELAEYGLHIPSEEARRLFTAICQENSSRASRKVAYLTHLADLEEKNKKTLALARQTQDAQAHVVDENSAESSRPSFDRMASRQPGAEMVLPFQDSTFYFNPSSDYPFGGPDEDDDGVSRPVPPPEQNGPVAGQTGNHLRKTQQDVGSKEKFLCDIVNHNGTKCGKSYKRENNLRQHQKKVHEQARDTPDQEDILPSEGQFEGQFLTGTPSPSDFGSRSPELPGRVPSPMTQDLGMHHDMEFSDDMGFGADQELDLFDGFFFGGQQDGGGGHHISTNSWGFHNE</sequence>
<feature type="region of interest" description="Disordered" evidence="3">
    <location>
        <begin position="1359"/>
        <end position="1382"/>
    </location>
</feature>
<reference evidence="5" key="1">
    <citation type="journal article" date="2023" name="Mol. Phylogenet. Evol.">
        <title>Genome-scale phylogeny and comparative genomics of the fungal order Sordariales.</title>
        <authorList>
            <person name="Hensen N."/>
            <person name="Bonometti L."/>
            <person name="Westerberg I."/>
            <person name="Brannstrom I.O."/>
            <person name="Guillou S."/>
            <person name="Cros-Aarteil S."/>
            <person name="Calhoun S."/>
            <person name="Haridas S."/>
            <person name="Kuo A."/>
            <person name="Mondo S."/>
            <person name="Pangilinan J."/>
            <person name="Riley R."/>
            <person name="LaButti K."/>
            <person name="Andreopoulos B."/>
            <person name="Lipzen A."/>
            <person name="Chen C."/>
            <person name="Yan M."/>
            <person name="Daum C."/>
            <person name="Ng V."/>
            <person name="Clum A."/>
            <person name="Steindorff A."/>
            <person name="Ohm R.A."/>
            <person name="Martin F."/>
            <person name="Silar P."/>
            <person name="Natvig D.O."/>
            <person name="Lalanne C."/>
            <person name="Gautier V."/>
            <person name="Ament-Velasquez S.L."/>
            <person name="Kruys A."/>
            <person name="Hutchinson M.I."/>
            <person name="Powell A.J."/>
            <person name="Barry K."/>
            <person name="Miller A.N."/>
            <person name="Grigoriev I.V."/>
            <person name="Debuchy R."/>
            <person name="Gladieux P."/>
            <person name="Hiltunen Thoren M."/>
            <person name="Johannesson H."/>
        </authorList>
    </citation>
    <scope>NUCLEOTIDE SEQUENCE</scope>
    <source>
        <strain evidence="5">CBS 314.62</strain>
    </source>
</reference>
<comment type="caution">
    <text evidence="5">The sequence shown here is derived from an EMBL/GenBank/DDBJ whole genome shotgun (WGS) entry which is preliminary data.</text>
</comment>
<keyword evidence="2" id="KW-0863">Zinc-finger</keyword>